<organism evidence="2 3">
    <name type="scientific">Takifugu flavidus</name>
    <name type="common">sansaifugu</name>
    <dbReference type="NCBI Taxonomy" id="433684"/>
    <lineage>
        <taxon>Eukaryota</taxon>
        <taxon>Metazoa</taxon>
        <taxon>Chordata</taxon>
        <taxon>Craniata</taxon>
        <taxon>Vertebrata</taxon>
        <taxon>Euteleostomi</taxon>
        <taxon>Actinopterygii</taxon>
        <taxon>Neopterygii</taxon>
        <taxon>Teleostei</taxon>
        <taxon>Neoteleostei</taxon>
        <taxon>Acanthomorphata</taxon>
        <taxon>Eupercaria</taxon>
        <taxon>Tetraodontiformes</taxon>
        <taxon>Tetradontoidea</taxon>
        <taxon>Tetraodontidae</taxon>
        <taxon>Takifugu</taxon>
    </lineage>
</organism>
<dbReference type="Proteomes" id="UP000324091">
    <property type="component" value="Chromosome 14"/>
</dbReference>
<accession>A0A5C6P6B9</accession>
<dbReference type="AlphaFoldDB" id="A0A5C6P6B9"/>
<evidence type="ECO:0000313" key="2">
    <source>
        <dbReference type="EMBL" id="TWW74428.1"/>
    </source>
</evidence>
<feature type="compositionally biased region" description="Polar residues" evidence="1">
    <location>
        <begin position="27"/>
        <end position="44"/>
    </location>
</feature>
<sequence>MRCGGISPASARDKGEPPLLCPLAPPSSQVKPVSLTTHPVSGVNNVHYHHEQYAEDSDLVGYDDEKYDQDYHSDNR</sequence>
<evidence type="ECO:0000313" key="3">
    <source>
        <dbReference type="Proteomes" id="UP000324091"/>
    </source>
</evidence>
<keyword evidence="3" id="KW-1185">Reference proteome</keyword>
<name>A0A5C6P6B9_9TELE</name>
<evidence type="ECO:0000256" key="1">
    <source>
        <dbReference type="SAM" id="MobiDB-lite"/>
    </source>
</evidence>
<reference evidence="2 3" key="1">
    <citation type="submission" date="2019-04" db="EMBL/GenBank/DDBJ databases">
        <title>Chromosome genome assembly for Takifugu flavidus.</title>
        <authorList>
            <person name="Xiao S."/>
        </authorList>
    </citation>
    <scope>NUCLEOTIDE SEQUENCE [LARGE SCALE GENOMIC DNA]</scope>
    <source>
        <strain evidence="2">HTHZ2018</strain>
        <tissue evidence="2">Muscle</tissue>
    </source>
</reference>
<dbReference type="EMBL" id="RHFK02000006">
    <property type="protein sequence ID" value="TWW74428.1"/>
    <property type="molecule type" value="Genomic_DNA"/>
</dbReference>
<protein>
    <submittedName>
        <fullName evidence="2">Uncharacterized protein</fullName>
    </submittedName>
</protein>
<comment type="caution">
    <text evidence="2">The sequence shown here is derived from an EMBL/GenBank/DDBJ whole genome shotgun (WGS) entry which is preliminary data.</text>
</comment>
<gene>
    <name evidence="2" type="ORF">D4764_14G0004310</name>
</gene>
<feature type="region of interest" description="Disordered" evidence="1">
    <location>
        <begin position="1"/>
        <end position="76"/>
    </location>
</feature>
<proteinExistence type="predicted"/>
<feature type="compositionally biased region" description="Acidic residues" evidence="1">
    <location>
        <begin position="54"/>
        <end position="67"/>
    </location>
</feature>